<evidence type="ECO:0000256" key="1">
    <source>
        <dbReference type="SAM" id="Phobius"/>
    </source>
</evidence>
<reference evidence="3" key="1">
    <citation type="submission" date="2014-04" db="EMBL/GenBank/DDBJ databases">
        <title>Whole-Genome optical mapping and complete genome sequence of Sphingobacterium deserti sp. nov., a new spaces isolated from desert in the west of China.</title>
        <authorList>
            <person name="Teng C."/>
            <person name="Zhou Z."/>
            <person name="Li X."/>
            <person name="Chen M."/>
            <person name="Lin M."/>
            <person name="Wang L."/>
            <person name="Su S."/>
            <person name="Zhang C."/>
            <person name="Zhang W."/>
        </authorList>
    </citation>
    <scope>NUCLEOTIDE SEQUENCE [LARGE SCALE GENOMIC DNA]</scope>
    <source>
        <strain evidence="3">ACCC05744</strain>
    </source>
</reference>
<dbReference type="RefSeq" id="WP_275041039.1">
    <property type="nucleotide sequence ID" value="NZ_JJMU01000026.1"/>
</dbReference>
<comment type="caution">
    <text evidence="2">The sequence shown here is derived from an EMBL/GenBank/DDBJ whole genome shotgun (WGS) entry which is preliminary data.</text>
</comment>
<dbReference type="PATRIC" id="fig|1229276.3.peg.1903"/>
<proteinExistence type="predicted"/>
<dbReference type="AlphaFoldDB" id="A0A0B8T8X9"/>
<protein>
    <submittedName>
        <fullName evidence="2">Uncharacterized protein</fullName>
    </submittedName>
</protein>
<evidence type="ECO:0000313" key="2">
    <source>
        <dbReference type="EMBL" id="KGE14420.1"/>
    </source>
</evidence>
<feature type="transmembrane region" description="Helical" evidence="1">
    <location>
        <begin position="21"/>
        <end position="41"/>
    </location>
</feature>
<keyword evidence="1" id="KW-0812">Transmembrane</keyword>
<organism evidence="2 3">
    <name type="scientific">Sphingobacterium deserti</name>
    <dbReference type="NCBI Taxonomy" id="1229276"/>
    <lineage>
        <taxon>Bacteria</taxon>
        <taxon>Pseudomonadati</taxon>
        <taxon>Bacteroidota</taxon>
        <taxon>Sphingobacteriia</taxon>
        <taxon>Sphingobacteriales</taxon>
        <taxon>Sphingobacteriaceae</taxon>
        <taxon>Sphingobacterium</taxon>
    </lineage>
</organism>
<dbReference type="EMBL" id="JJMU01000026">
    <property type="protein sequence ID" value="KGE14420.1"/>
    <property type="molecule type" value="Genomic_DNA"/>
</dbReference>
<evidence type="ECO:0000313" key="3">
    <source>
        <dbReference type="Proteomes" id="UP000031802"/>
    </source>
</evidence>
<reference evidence="2 3" key="2">
    <citation type="journal article" date="2015" name="PLoS ONE">
        <title>Whole-Genome Optical Mapping and Finished Genome Sequence of Sphingobacterium deserti sp. nov., a New Species Isolated from the Western Desert of China.</title>
        <authorList>
            <person name="Teng C."/>
            <person name="Zhou Z."/>
            <person name="Molnar I."/>
            <person name="Li X."/>
            <person name="Tang R."/>
            <person name="Chen M."/>
            <person name="Wang L."/>
            <person name="Su S."/>
            <person name="Zhang W."/>
            <person name="Lin M."/>
        </authorList>
    </citation>
    <scope>NUCLEOTIDE SEQUENCE [LARGE SCALE GENOMIC DNA]</scope>
    <source>
        <strain evidence="3">ACCC05744</strain>
    </source>
</reference>
<keyword evidence="1" id="KW-1133">Transmembrane helix</keyword>
<dbReference type="Proteomes" id="UP000031802">
    <property type="component" value="Unassembled WGS sequence"/>
</dbReference>
<gene>
    <name evidence="2" type="ORF">DI53_1847</name>
</gene>
<keyword evidence="1" id="KW-0472">Membrane</keyword>
<dbReference type="InterPro" id="IPR046615">
    <property type="entry name" value="DUF6728"/>
</dbReference>
<dbReference type="Pfam" id="PF20498">
    <property type="entry name" value="DUF6728"/>
    <property type="match status" value="1"/>
</dbReference>
<sequence length="44" mass="5193">MKSKQHQPELSESSRFNMKAMRTMNIIAISVFILAIIYKVFFDK</sequence>
<name>A0A0B8T8X9_9SPHI</name>
<accession>A0A0B8T8X9</accession>
<dbReference type="STRING" id="1229276.DI53_1847"/>
<keyword evidence="3" id="KW-1185">Reference proteome</keyword>